<dbReference type="Pfam" id="PF08321">
    <property type="entry name" value="PPP5"/>
    <property type="match status" value="1"/>
</dbReference>
<feature type="domain" description="EF-hand" evidence="13">
    <location>
        <begin position="665"/>
        <end position="700"/>
    </location>
</feature>
<evidence type="ECO:0000256" key="1">
    <source>
        <dbReference type="ARBA" id="ARBA00001936"/>
    </source>
</evidence>
<evidence type="ECO:0000256" key="3">
    <source>
        <dbReference type="ARBA" id="ARBA00022723"/>
    </source>
</evidence>
<dbReference type="InterPro" id="IPR004843">
    <property type="entry name" value="Calcineurin-like_PHP"/>
</dbReference>
<dbReference type="GO" id="GO:0005509">
    <property type="term" value="F:calcium ion binding"/>
    <property type="evidence" value="ECO:0007669"/>
    <property type="project" value="UniProtKB-UniRule"/>
</dbReference>
<dbReference type="InterPro" id="IPR013235">
    <property type="entry name" value="PPP_dom"/>
</dbReference>
<evidence type="ECO:0000256" key="12">
    <source>
        <dbReference type="SAM" id="MobiDB-lite"/>
    </source>
</evidence>
<dbReference type="PROSITE" id="PS00125">
    <property type="entry name" value="SER_THR_PHOSPHATASE"/>
    <property type="match status" value="1"/>
</dbReference>
<comment type="similarity">
    <text evidence="2 10 11">Belongs to the PPP phosphatase family.</text>
</comment>
<comment type="cofactor">
    <cofactor evidence="1">
        <name>Mn(2+)</name>
        <dbReference type="ChEBI" id="CHEBI:29035"/>
    </cofactor>
</comment>
<keyword evidence="3 10" id="KW-0479">Metal-binding</keyword>
<dbReference type="SMART" id="SM00156">
    <property type="entry name" value="PP2Ac"/>
    <property type="match status" value="1"/>
</dbReference>
<dbReference type="InterPro" id="IPR018247">
    <property type="entry name" value="EF_Hand_1_Ca_BS"/>
</dbReference>
<dbReference type="InterPro" id="IPR012008">
    <property type="entry name" value="Ser/Thr-Pase_EF-hand_contain"/>
</dbReference>
<evidence type="ECO:0000256" key="10">
    <source>
        <dbReference type="PIRNR" id="PIRNR000912"/>
    </source>
</evidence>
<evidence type="ECO:0000313" key="14">
    <source>
        <dbReference type="EMBL" id="GBL93692.1"/>
    </source>
</evidence>
<dbReference type="SMART" id="SM00054">
    <property type="entry name" value="EFh"/>
    <property type="match status" value="2"/>
</dbReference>
<dbReference type="SUPFAM" id="SSF47473">
    <property type="entry name" value="EF-hand"/>
    <property type="match status" value="1"/>
</dbReference>
<feature type="domain" description="EF-hand" evidence="13">
    <location>
        <begin position="625"/>
        <end position="660"/>
    </location>
</feature>
<evidence type="ECO:0000256" key="9">
    <source>
        <dbReference type="ARBA" id="ARBA00048336"/>
    </source>
</evidence>
<dbReference type="PROSITE" id="PS50096">
    <property type="entry name" value="IQ"/>
    <property type="match status" value="1"/>
</dbReference>
<dbReference type="Gene3D" id="1.10.238.10">
    <property type="entry name" value="EF-hand"/>
    <property type="match status" value="1"/>
</dbReference>
<dbReference type="Gene3D" id="3.60.21.10">
    <property type="match status" value="1"/>
</dbReference>
<keyword evidence="15" id="KW-1185">Reference proteome</keyword>
<dbReference type="SMART" id="SM00015">
    <property type="entry name" value="IQ"/>
    <property type="match status" value="1"/>
</dbReference>
<dbReference type="GO" id="GO:0004722">
    <property type="term" value="F:protein serine/threonine phosphatase activity"/>
    <property type="evidence" value="ECO:0007669"/>
    <property type="project" value="UniProtKB-EC"/>
</dbReference>
<dbReference type="Pfam" id="PF00149">
    <property type="entry name" value="Metallophos"/>
    <property type="match status" value="1"/>
</dbReference>
<dbReference type="OrthoDB" id="442428at2759"/>
<evidence type="ECO:0000256" key="6">
    <source>
        <dbReference type="ARBA" id="ARBA00022837"/>
    </source>
</evidence>
<dbReference type="InterPro" id="IPR002048">
    <property type="entry name" value="EF_hand_dom"/>
</dbReference>
<keyword evidence="5 10" id="KW-0378">Hydrolase</keyword>
<dbReference type="InterPro" id="IPR006186">
    <property type="entry name" value="Ser/Thr-sp_prot-phosphatase"/>
</dbReference>
<dbReference type="PROSITE" id="PS50222">
    <property type="entry name" value="EF_HAND_2"/>
    <property type="match status" value="2"/>
</dbReference>
<comment type="catalytic activity">
    <reaction evidence="8">
        <text>O-phospho-L-seryl-[protein] + H2O = L-seryl-[protein] + phosphate</text>
        <dbReference type="Rhea" id="RHEA:20629"/>
        <dbReference type="Rhea" id="RHEA-COMP:9863"/>
        <dbReference type="Rhea" id="RHEA-COMP:11604"/>
        <dbReference type="ChEBI" id="CHEBI:15377"/>
        <dbReference type="ChEBI" id="CHEBI:29999"/>
        <dbReference type="ChEBI" id="CHEBI:43474"/>
        <dbReference type="ChEBI" id="CHEBI:83421"/>
        <dbReference type="EC" id="3.1.3.16"/>
    </reaction>
</comment>
<dbReference type="PROSITE" id="PS00018">
    <property type="entry name" value="EF_HAND_1"/>
    <property type="match status" value="2"/>
</dbReference>
<gene>
    <name evidence="14" type="primary">pef-1_1</name>
    <name evidence="14" type="ORF">AVEN_166742_1</name>
</gene>
<dbReference type="Pfam" id="PF00612">
    <property type="entry name" value="IQ"/>
    <property type="match status" value="1"/>
</dbReference>
<dbReference type="Pfam" id="PF13499">
    <property type="entry name" value="EF-hand_7"/>
    <property type="match status" value="1"/>
</dbReference>
<reference evidence="14 15" key="1">
    <citation type="journal article" date="2019" name="Sci. Rep.">
        <title>Orb-weaving spider Araneus ventricosus genome elucidates the spidroin gene catalogue.</title>
        <authorList>
            <person name="Kono N."/>
            <person name="Nakamura H."/>
            <person name="Ohtoshi R."/>
            <person name="Moran D.A.P."/>
            <person name="Shinohara A."/>
            <person name="Yoshida Y."/>
            <person name="Fujiwara M."/>
            <person name="Mori M."/>
            <person name="Tomita M."/>
            <person name="Arakawa K."/>
        </authorList>
    </citation>
    <scope>NUCLEOTIDE SEQUENCE [LARGE SCALE GENOMIC DNA]</scope>
</reference>
<dbReference type="InterPro" id="IPR029052">
    <property type="entry name" value="Metallo-depent_PP-like"/>
</dbReference>
<dbReference type="Proteomes" id="UP000499080">
    <property type="component" value="Unassembled WGS sequence"/>
</dbReference>
<dbReference type="SUPFAM" id="SSF56300">
    <property type="entry name" value="Metallo-dependent phosphatases"/>
    <property type="match status" value="1"/>
</dbReference>
<comment type="catalytic activity">
    <reaction evidence="9 10 11">
        <text>O-phospho-L-threonyl-[protein] + H2O = L-threonyl-[protein] + phosphate</text>
        <dbReference type="Rhea" id="RHEA:47004"/>
        <dbReference type="Rhea" id="RHEA-COMP:11060"/>
        <dbReference type="Rhea" id="RHEA-COMP:11605"/>
        <dbReference type="ChEBI" id="CHEBI:15377"/>
        <dbReference type="ChEBI" id="CHEBI:30013"/>
        <dbReference type="ChEBI" id="CHEBI:43474"/>
        <dbReference type="ChEBI" id="CHEBI:61977"/>
        <dbReference type="EC" id="3.1.3.16"/>
    </reaction>
</comment>
<dbReference type="PRINTS" id="PR00114">
    <property type="entry name" value="STPHPHTASE"/>
</dbReference>
<evidence type="ECO:0000259" key="13">
    <source>
        <dbReference type="PROSITE" id="PS50222"/>
    </source>
</evidence>
<evidence type="ECO:0000313" key="15">
    <source>
        <dbReference type="Proteomes" id="UP000499080"/>
    </source>
</evidence>
<dbReference type="CDD" id="cd23767">
    <property type="entry name" value="IQCD"/>
    <property type="match status" value="1"/>
</dbReference>
<dbReference type="GO" id="GO:0050906">
    <property type="term" value="P:detection of stimulus involved in sensory perception"/>
    <property type="evidence" value="ECO:0007669"/>
    <property type="project" value="UniProtKB-UniRule"/>
</dbReference>
<dbReference type="EMBL" id="BGPR01000096">
    <property type="protein sequence ID" value="GBL93692.1"/>
    <property type="molecule type" value="Genomic_DNA"/>
</dbReference>
<keyword evidence="7 10" id="KW-0464">Manganese</keyword>
<dbReference type="InterPro" id="IPR000048">
    <property type="entry name" value="IQ_motif_EF-hand-BS"/>
</dbReference>
<dbReference type="CDD" id="cd00051">
    <property type="entry name" value="EFh"/>
    <property type="match status" value="1"/>
</dbReference>
<dbReference type="PANTHER" id="PTHR45668:SF3">
    <property type="entry name" value="SERINE_THREONINE-PROTEIN PHOSPHATASE RDGC"/>
    <property type="match status" value="1"/>
</dbReference>
<proteinExistence type="inferred from homology"/>
<dbReference type="InterPro" id="IPR051134">
    <property type="entry name" value="PPP_phosphatase"/>
</dbReference>
<feature type="region of interest" description="Disordered" evidence="12">
    <location>
        <begin position="699"/>
        <end position="754"/>
    </location>
</feature>
<evidence type="ECO:0000256" key="5">
    <source>
        <dbReference type="ARBA" id="ARBA00022801"/>
    </source>
</evidence>
<dbReference type="PIRSF" id="PIRSF000912">
    <property type="entry name" value="PPEF"/>
    <property type="match status" value="1"/>
</dbReference>
<keyword evidence="4" id="KW-0677">Repeat</keyword>
<comment type="caution">
    <text evidence="14">The sequence shown here is derived from an EMBL/GenBank/DDBJ whole genome shotgun (WGS) entry which is preliminary data.</text>
</comment>
<dbReference type="AlphaFoldDB" id="A0A4Y2BN75"/>
<dbReference type="InterPro" id="IPR011992">
    <property type="entry name" value="EF-hand-dom_pair"/>
</dbReference>
<dbReference type="GO" id="GO:0005506">
    <property type="term" value="F:iron ion binding"/>
    <property type="evidence" value="ECO:0007669"/>
    <property type="project" value="UniProtKB-UniRule"/>
</dbReference>
<organism evidence="14 15">
    <name type="scientific">Araneus ventricosus</name>
    <name type="common">Orbweaver spider</name>
    <name type="synonym">Epeira ventricosa</name>
    <dbReference type="NCBI Taxonomy" id="182803"/>
    <lineage>
        <taxon>Eukaryota</taxon>
        <taxon>Metazoa</taxon>
        <taxon>Ecdysozoa</taxon>
        <taxon>Arthropoda</taxon>
        <taxon>Chelicerata</taxon>
        <taxon>Arachnida</taxon>
        <taxon>Araneae</taxon>
        <taxon>Araneomorphae</taxon>
        <taxon>Entelegynae</taxon>
        <taxon>Araneoidea</taxon>
        <taxon>Araneidae</taxon>
        <taxon>Araneus</taxon>
    </lineage>
</organism>
<feature type="compositionally biased region" description="Acidic residues" evidence="12">
    <location>
        <begin position="708"/>
        <end position="732"/>
    </location>
</feature>
<evidence type="ECO:0000256" key="11">
    <source>
        <dbReference type="RuleBase" id="RU004273"/>
    </source>
</evidence>
<name>A0A4Y2BN75_ARAVE</name>
<protein>
    <recommendedName>
        <fullName evidence="10">Serine/threonine-protein phosphatase with EF-hands</fullName>
        <ecNumber evidence="10">3.1.3.16</ecNumber>
    </recommendedName>
</protein>
<dbReference type="GO" id="GO:0030145">
    <property type="term" value="F:manganese ion binding"/>
    <property type="evidence" value="ECO:0007669"/>
    <property type="project" value="UniProtKB-UniRule"/>
</dbReference>
<evidence type="ECO:0000256" key="2">
    <source>
        <dbReference type="ARBA" id="ARBA00008294"/>
    </source>
</evidence>
<evidence type="ECO:0000256" key="7">
    <source>
        <dbReference type="ARBA" id="ARBA00023211"/>
    </source>
</evidence>
<evidence type="ECO:0000256" key="4">
    <source>
        <dbReference type="ARBA" id="ARBA00022737"/>
    </source>
</evidence>
<keyword evidence="6" id="KW-0106">Calcium</keyword>
<accession>A0A4Y2BN75</accession>
<sequence length="754" mass="86249">MFAEKIPKKLDSFVGKGRLSNVRMRPYKHSVKFAHRKTQVPELVKSALFDTMGCAGSTLINNEKKKSKKVRVMSATERTFNAAILIQKWYRRYLAREEVRRRCSWTIFTTLEYAGEQDQTKEVDEEEMNLRLYNFFTDLLVHLVKANSRVAASIAYPNASTGKNLLQPEEDVDDELMKKTGPRTIPVEKEYKGLKIKHPMNAESIIQLIEYFKHRKSLHAKYVVSIIHAARNILQYKPNINYASSVHSKQITVCGDLHGKLEDLLTVFYKNGLPSRDNPYVFNGDFVDRGSQSMEVLMILLSCFIVWPDAVYLNRGNHEDFNMNIRYGFLKEIMLKYKTHAAKILRALEDLYAWLPLATIIDSKVFVVHGGVSNGTNLKDIAAIDRHKFLTVLRPPVTDGKMAYEPVEWKQIVDLLWSDPRPQPGCSHNSYRGGGCFFGPEVTQSFLERHQLQMLIRSHQCKIDGYEYAHNDKVLTVFSASNYYDTGSNRGAYIKLIGAELMAQAVMYVSSKVARHATLRQRQGIMEKSALRELKRHIASKRFVLMKEFNKRNKAMVSTISLTDWCEAMEEAVGLGLPWRLLCPKLAHYDEERQLVEYTTTLEDYHTYTEGLIEDGHTLLEALYKNKDALETVFKMIDKDGNGSISMDEFTDACSFLGDQLGKPIPPGTIQDLAHSIDMNKDGFIDLNEFLEAFRLVNGNRPFPDDPPPVEEPDSNSDDKSEENDSYETAEGEPDRNTIDEDLDVDDNCSSRRF</sequence>
<dbReference type="EC" id="3.1.3.16" evidence="10"/>
<evidence type="ECO:0000256" key="8">
    <source>
        <dbReference type="ARBA" id="ARBA00047761"/>
    </source>
</evidence>
<dbReference type="PANTHER" id="PTHR45668">
    <property type="entry name" value="SERINE/THREONINE-PROTEIN PHOSPHATASE 5-RELATED"/>
    <property type="match status" value="1"/>
</dbReference>